<dbReference type="InterPro" id="IPR040054">
    <property type="entry name" value="MRPS18B"/>
</dbReference>
<dbReference type="Gene3D" id="4.10.640.10">
    <property type="entry name" value="Ribosomal protein S18"/>
    <property type="match status" value="1"/>
</dbReference>
<gene>
    <name evidence="12" type="primary">LOC110976268</name>
</gene>
<evidence type="ECO:0000256" key="10">
    <source>
        <dbReference type="ARBA" id="ARBA00035515"/>
    </source>
</evidence>
<keyword evidence="3" id="KW-0597">Phosphoprotein</keyword>
<organism evidence="11 12">
    <name type="scientific">Acanthaster planci</name>
    <name type="common">Crown-of-thorns starfish</name>
    <dbReference type="NCBI Taxonomy" id="133434"/>
    <lineage>
        <taxon>Eukaryota</taxon>
        <taxon>Metazoa</taxon>
        <taxon>Echinodermata</taxon>
        <taxon>Eleutherozoa</taxon>
        <taxon>Asterozoa</taxon>
        <taxon>Asteroidea</taxon>
        <taxon>Valvatacea</taxon>
        <taxon>Valvatida</taxon>
        <taxon>Acanthasteridae</taxon>
        <taxon>Acanthaster</taxon>
    </lineage>
</organism>
<protein>
    <recommendedName>
        <fullName evidence="9">Small ribosomal subunit protein mS40</fullName>
    </recommendedName>
    <alternativeName>
        <fullName evidence="8">28S ribosomal protein S18-2, mitochondrial</fullName>
    </alternativeName>
    <alternativeName>
        <fullName evidence="10">28S ribosomal protein S18b, mitochondrial</fullName>
    </alternativeName>
</protein>
<evidence type="ECO:0000313" key="11">
    <source>
        <dbReference type="Proteomes" id="UP000694845"/>
    </source>
</evidence>
<sequence length="223" mass="25459">MAASMRRLCANFSILIRGDFARLVTKKSTYLCTVLSNNRTQWRNAPKVLALPIRQWSTQETISHGDSLDTAGKQEELSDADIAAGIAYLQSEEYIERYGERPVFANYRRNHKGRVPPKRTRLMCVRGKGEKRRVAGNPCPVCRDENLLLHYQNVKLLQQFICPHSGLIYSDARTGVCQKQYKKLRKTIAEARAHGLIPYTVPFVEYDYQEFYGKKQADVGSPS</sequence>
<reference evidence="12" key="1">
    <citation type="submission" date="2025-08" db="UniProtKB">
        <authorList>
            <consortium name="RefSeq"/>
        </authorList>
    </citation>
    <scope>IDENTIFICATION</scope>
</reference>
<dbReference type="PANTHER" id="PTHR13329:SF2">
    <property type="entry name" value="SMALL RIBOSOMAL SUBUNIT PROTEIN MS40"/>
    <property type="match status" value="1"/>
</dbReference>
<evidence type="ECO:0000256" key="8">
    <source>
        <dbReference type="ARBA" id="ARBA00032055"/>
    </source>
</evidence>
<keyword evidence="11" id="KW-1185">Reference proteome</keyword>
<keyword evidence="6" id="KW-0496">Mitochondrion</keyword>
<evidence type="ECO:0000256" key="2">
    <source>
        <dbReference type="ARBA" id="ARBA00006136"/>
    </source>
</evidence>
<accession>A0A8B7XW30</accession>
<name>A0A8B7XW30_ACAPL</name>
<comment type="similarity">
    <text evidence="2">Belongs to the bacterial ribosomal protein bS18 family. Mitochondrion-specific ribosomal protein mS40 subfamily.</text>
</comment>
<dbReference type="PANTHER" id="PTHR13329">
    <property type="entry name" value="MITOCHONDRIAL RIBOSOMAL PROTEIN S18B"/>
    <property type="match status" value="1"/>
</dbReference>
<keyword evidence="5" id="KW-0689">Ribosomal protein</keyword>
<dbReference type="GO" id="GO:0005763">
    <property type="term" value="C:mitochondrial small ribosomal subunit"/>
    <property type="evidence" value="ECO:0007669"/>
    <property type="project" value="UniProtKB-ARBA"/>
</dbReference>
<dbReference type="Pfam" id="PF01084">
    <property type="entry name" value="Ribosomal_S18"/>
    <property type="match status" value="1"/>
</dbReference>
<dbReference type="SUPFAM" id="SSF46911">
    <property type="entry name" value="Ribosomal protein S18"/>
    <property type="match status" value="1"/>
</dbReference>
<comment type="subcellular location">
    <subcellularLocation>
        <location evidence="1">Mitochondrion</location>
    </subcellularLocation>
</comment>
<keyword evidence="4" id="KW-0809">Transit peptide</keyword>
<evidence type="ECO:0000256" key="6">
    <source>
        <dbReference type="ARBA" id="ARBA00023128"/>
    </source>
</evidence>
<evidence type="ECO:0000256" key="1">
    <source>
        <dbReference type="ARBA" id="ARBA00004173"/>
    </source>
</evidence>
<dbReference type="GO" id="GO:0032543">
    <property type="term" value="P:mitochondrial translation"/>
    <property type="evidence" value="ECO:0007669"/>
    <property type="project" value="InterPro"/>
</dbReference>
<evidence type="ECO:0000256" key="3">
    <source>
        <dbReference type="ARBA" id="ARBA00022553"/>
    </source>
</evidence>
<dbReference type="Proteomes" id="UP000694845">
    <property type="component" value="Unplaced"/>
</dbReference>
<dbReference type="InterPro" id="IPR001648">
    <property type="entry name" value="Ribosomal_bS18"/>
</dbReference>
<evidence type="ECO:0000256" key="7">
    <source>
        <dbReference type="ARBA" id="ARBA00023274"/>
    </source>
</evidence>
<evidence type="ECO:0000256" key="9">
    <source>
        <dbReference type="ARBA" id="ARBA00035130"/>
    </source>
</evidence>
<proteinExistence type="inferred from homology"/>
<evidence type="ECO:0000256" key="5">
    <source>
        <dbReference type="ARBA" id="ARBA00022980"/>
    </source>
</evidence>
<evidence type="ECO:0000256" key="4">
    <source>
        <dbReference type="ARBA" id="ARBA00022946"/>
    </source>
</evidence>
<dbReference type="AlphaFoldDB" id="A0A8B7XW30"/>
<dbReference type="InterPro" id="IPR036870">
    <property type="entry name" value="Ribosomal_bS18_sf"/>
</dbReference>
<dbReference type="GO" id="GO:0003735">
    <property type="term" value="F:structural constituent of ribosome"/>
    <property type="evidence" value="ECO:0007669"/>
    <property type="project" value="InterPro"/>
</dbReference>
<dbReference type="KEGG" id="aplc:110976268"/>
<dbReference type="GeneID" id="110976268"/>
<dbReference type="FunFam" id="4.10.640.10:FF:000008">
    <property type="entry name" value="28S ribosomal protein S18b, mitochondrial"/>
    <property type="match status" value="1"/>
</dbReference>
<keyword evidence="7" id="KW-0687">Ribonucleoprotein</keyword>
<evidence type="ECO:0000313" key="12">
    <source>
        <dbReference type="RefSeq" id="XP_022085073.1"/>
    </source>
</evidence>
<dbReference type="OrthoDB" id="21463at2759"/>
<dbReference type="RefSeq" id="XP_022085073.1">
    <property type="nucleotide sequence ID" value="XM_022229381.1"/>
</dbReference>